<organism evidence="2 3">
    <name type="scientific">Biomphalaria pfeifferi</name>
    <name type="common">Bloodfluke planorb</name>
    <name type="synonym">Freshwater snail</name>
    <dbReference type="NCBI Taxonomy" id="112525"/>
    <lineage>
        <taxon>Eukaryota</taxon>
        <taxon>Metazoa</taxon>
        <taxon>Spiralia</taxon>
        <taxon>Lophotrochozoa</taxon>
        <taxon>Mollusca</taxon>
        <taxon>Gastropoda</taxon>
        <taxon>Heterobranchia</taxon>
        <taxon>Euthyneura</taxon>
        <taxon>Panpulmonata</taxon>
        <taxon>Hygrophila</taxon>
        <taxon>Lymnaeoidea</taxon>
        <taxon>Planorbidae</taxon>
        <taxon>Biomphalaria</taxon>
    </lineage>
</organism>
<evidence type="ECO:0000313" key="2">
    <source>
        <dbReference type="EMBL" id="KAK0054078.1"/>
    </source>
</evidence>
<name>A0AAD8F823_BIOPF</name>
<dbReference type="EMBL" id="JASAOG010000081">
    <property type="protein sequence ID" value="KAK0054078.1"/>
    <property type="molecule type" value="Genomic_DNA"/>
</dbReference>
<accession>A0AAD8F823</accession>
<dbReference type="PANTHER" id="PTHR48421">
    <property type="entry name" value="MYCBP-ASSOCIATED PROTEIN"/>
    <property type="match status" value="1"/>
</dbReference>
<evidence type="ECO:0000256" key="1">
    <source>
        <dbReference type="SAM" id="MobiDB-lite"/>
    </source>
</evidence>
<reference evidence="2" key="2">
    <citation type="submission" date="2023-04" db="EMBL/GenBank/DDBJ databases">
        <authorList>
            <person name="Bu L."/>
            <person name="Lu L."/>
            <person name="Laidemitt M.R."/>
            <person name="Zhang S.M."/>
            <person name="Mutuku M."/>
            <person name="Mkoji G."/>
            <person name="Steinauer M."/>
            <person name="Loker E.S."/>
        </authorList>
    </citation>
    <scope>NUCLEOTIDE SEQUENCE</scope>
    <source>
        <strain evidence="2">KasaAsao</strain>
        <tissue evidence="2">Whole Snail</tissue>
    </source>
</reference>
<proteinExistence type="predicted"/>
<dbReference type="InterPro" id="IPR032707">
    <property type="entry name" value="MYCBPAP"/>
</dbReference>
<comment type="caution">
    <text evidence="2">The sequence shown here is derived from an EMBL/GenBank/DDBJ whole genome shotgun (WGS) entry which is preliminary data.</text>
</comment>
<feature type="compositionally biased region" description="Acidic residues" evidence="1">
    <location>
        <begin position="635"/>
        <end position="650"/>
    </location>
</feature>
<protein>
    <submittedName>
        <fullName evidence="2">MYCBP-associated protein-like isoform X3</fullName>
    </submittedName>
</protein>
<sequence>MGPKTGKQKLLKIDPEQAPEVLEEVDVVEKEEDPYESLRYTPQKKVQKCKLQRQTRYVPVRKKPKLAAVSIARQDDDSTEEDGCKKHKSFSAQDAVRASSLLMSAKKNEKYQLEMDVISAPPLTKWVSPSELSRLPPPIQVLTRRKPLASSVRQLMAKKSKVQARNLDHFVEVKEKQIRMENYLMAATGKNRSNLLVRRQQLLPKIPPANLEQPLIRLETALPPVTKAAVNLFGMAEHMKLEKRGICPRLTKKQQGYSMVSEWVGCPGVTDVIFQKLGFGNEDVQEEEYNFGSVPEGESSEYVPQIEKLGLVGNVSPVFVGKARLSVPKIRMTVQIASLTKSQETGYNKHSNKHFTASHHLERASVFSYGFGDSESSVGLIICDTVLSWPVEQESRIRSEIIEVGCTADLGKNEICSIKLTNTGTTAINYKFVRKDHKDAFDLKKYRLTRFIIDGDNRVILPGETFQVPVLYKGVEPGYYTEDWCLLTRPVLENGAEIILRLWGITRGFDSFINERELIEKILHKRETIAVVQDRIDKILKNLPLKETIAVDDRFQHDMKGPDLFRFHNPGLHYRMPEVFRLGKLLEMLDVRKTKPMTPKKLANKSESLMESLSNLEASIQTFFVDPANSFTEEKEQEDDNEDDELEDDDEEDYFVNEQMPIMFEPKSSLALNAAPGKKSTIDSWQTYMLRKINAEMKAKSVMFTTSSEYFGKSAILHSSLMNIVNCDIYVDELENRILDEVDLLEEQEAYFNVMSQQMSRLCFSTDTAVSDVRSGVALTLLMNTIDRFCDFATKVKLQCCENLFNNTVRKAKTDSQISVLDHVDDSMLEVLLEGDGEKLDAVSSSSLAKGEDVYDVQGDNNDNNVTCDDFIPRNDMEPKSYKAHYYDKIYTKMYLLLCEYFDSLDLLLSHLCQKKEKRADTGTLLPGIQRVTIKAKKNETQALLSAPLPPSWTTKMSLHKGDKVIKKTIKKSNSSKWTKVHNVTDISRTPSSVLMEEPGANEAENSNFLANGPPDVQTMKTLYVLRRRKLKKSSWDEFSMSGWTSPKEKLRPTGSKAFLNLNTDTLADDIIFPKKMSVREPDPSTPEPWYIIHRQPPYDRLYHVNLEKSLNLEKSSLQLFEKMKRHQLKTENCLMEKTGKKRSGLLLRRKQLLPKIHSHSDERDLIELNIVEKPKELPQRNIFVYDKYNAFLKHDLLPAISKKDMGFPVVQEYVGCPDVTDYILGELGMPSRHKTFGGSPMHLNENYSSAPFIPLLGVVGSKSNRQKRGLRIETDSVNTSFEKNREAFSRASESVYREKLFYDNLLPDDLCTRVALTIGNNHLEWTTNQERGSKTWIVSVGCSAEHGQRGFGSVTLKNTGTCAIYFHFEKEDTVNALKTSLSLPYKFVFDSWGGVILPNEVFRVPFLYHAYSLGIYSENWRLITKPVLENGAKILMRISGTTMHQDMRIGDPCAIEKRVQEFQATMIAKQIVDDLIRHLPLSDFMLKNTVFPNVCLGPDAFLALNQGFYYKTASVYRLGKLLQVLEHRKLIKEEGYGEDIGYSESFVRPRRSSSFEYPELEDEENEFEDYGEEESDRDVYVSSSPKFNKKSLYMSLKRKSRYQSEINPVRTLYFLLDPDSPRLKVFSNDIDESLSPEALQVSDLMVAATDSNVRTFKRRIYPRAPVNLTFTDFKIDIIRDLILEDSSSVDIQNTHFAVLSNEVDKISFRQFEPLAINLKLLIAKTLLCHFLDTFCDSVQKFKLSCNLEESYMLLPKADWSHRKVKSEGYMLVSKYLNKVESWMKRSSNLLRSISSPGARGPQSPKETRTTSAFESRYQCCYMPSLYATMYQLLSDYFDQLDELFNTLTDDQDKPTRPDTFIKVTRISMPATSKDIVYGPRERKAWIQLTEQMAEIANKIKRNKSVNWSREEPDRRSAHNLRNELPDEKT</sequence>
<dbReference type="Pfam" id="PF14646">
    <property type="entry name" value="MYCBPAP"/>
    <property type="match status" value="2"/>
</dbReference>
<evidence type="ECO:0000313" key="3">
    <source>
        <dbReference type="Proteomes" id="UP001233172"/>
    </source>
</evidence>
<gene>
    <name evidence="2" type="ORF">Bpfe_016569</name>
</gene>
<reference evidence="2" key="1">
    <citation type="journal article" date="2023" name="PLoS Negl. Trop. Dis.">
        <title>A genome sequence for Biomphalaria pfeifferi, the major vector snail for the human-infecting parasite Schistosoma mansoni.</title>
        <authorList>
            <person name="Bu L."/>
            <person name="Lu L."/>
            <person name="Laidemitt M.R."/>
            <person name="Zhang S.M."/>
            <person name="Mutuku M."/>
            <person name="Mkoji G."/>
            <person name="Steinauer M."/>
            <person name="Loker E.S."/>
        </authorList>
    </citation>
    <scope>NUCLEOTIDE SEQUENCE</scope>
    <source>
        <strain evidence="2">KasaAsao</strain>
    </source>
</reference>
<keyword evidence="3" id="KW-1185">Reference proteome</keyword>
<dbReference type="Proteomes" id="UP001233172">
    <property type="component" value="Unassembled WGS sequence"/>
</dbReference>
<dbReference type="PANTHER" id="PTHR48421:SF1">
    <property type="entry name" value="MYCBP-ASSOCIATED PROTEIN"/>
    <property type="match status" value="1"/>
</dbReference>
<feature type="region of interest" description="Disordered" evidence="1">
    <location>
        <begin position="630"/>
        <end position="650"/>
    </location>
</feature>
<feature type="compositionally biased region" description="Basic and acidic residues" evidence="1">
    <location>
        <begin position="1909"/>
        <end position="1930"/>
    </location>
</feature>
<feature type="region of interest" description="Disordered" evidence="1">
    <location>
        <begin position="1906"/>
        <end position="1930"/>
    </location>
</feature>